<keyword evidence="4" id="KW-1185">Reference proteome</keyword>
<dbReference type="Pfam" id="PF13193">
    <property type="entry name" value="AMP-binding_C"/>
    <property type="match status" value="1"/>
</dbReference>
<dbReference type="EMBL" id="RQJX01000003">
    <property type="protein sequence ID" value="RQN09263.1"/>
    <property type="molecule type" value="Genomic_DNA"/>
</dbReference>
<dbReference type="SUPFAM" id="SSF56801">
    <property type="entry name" value="Acetyl-CoA synthetase-like"/>
    <property type="match status" value="1"/>
</dbReference>
<dbReference type="InterPro" id="IPR042099">
    <property type="entry name" value="ANL_N_sf"/>
</dbReference>
<dbReference type="Pfam" id="PF00501">
    <property type="entry name" value="AMP-binding"/>
    <property type="match status" value="1"/>
</dbReference>
<dbReference type="PANTHER" id="PTHR43767:SF12">
    <property type="entry name" value="AMP-DEPENDENT SYNTHETASE AND LIGASE"/>
    <property type="match status" value="1"/>
</dbReference>
<evidence type="ECO:0000259" key="1">
    <source>
        <dbReference type="Pfam" id="PF00501"/>
    </source>
</evidence>
<dbReference type="PANTHER" id="PTHR43767">
    <property type="entry name" value="LONG-CHAIN-FATTY-ACID--COA LIGASE"/>
    <property type="match status" value="1"/>
</dbReference>
<organism evidence="3 4">
    <name type="scientific">Aeromicrobium camelliae</name>
    <dbReference type="NCBI Taxonomy" id="1538144"/>
    <lineage>
        <taxon>Bacteria</taxon>
        <taxon>Bacillati</taxon>
        <taxon>Actinomycetota</taxon>
        <taxon>Actinomycetes</taxon>
        <taxon>Propionibacteriales</taxon>
        <taxon>Nocardioidaceae</taxon>
        <taxon>Aeromicrobium</taxon>
    </lineage>
</organism>
<feature type="domain" description="AMP-binding enzyme C-terminal" evidence="2">
    <location>
        <begin position="459"/>
        <end position="534"/>
    </location>
</feature>
<name>A0A3N6X6K6_9ACTN</name>
<keyword evidence="3" id="KW-0436">Ligase</keyword>
<evidence type="ECO:0000313" key="4">
    <source>
        <dbReference type="Proteomes" id="UP000275225"/>
    </source>
</evidence>
<dbReference type="Proteomes" id="UP000275225">
    <property type="component" value="Unassembled WGS sequence"/>
</dbReference>
<dbReference type="Gene3D" id="3.40.50.12780">
    <property type="entry name" value="N-terminal domain of ligase-like"/>
    <property type="match status" value="1"/>
</dbReference>
<dbReference type="InterPro" id="IPR045851">
    <property type="entry name" value="AMP-bd_C_sf"/>
</dbReference>
<reference evidence="3 4" key="1">
    <citation type="submission" date="2018-11" db="EMBL/GenBank/DDBJ databases">
        <authorList>
            <person name="Li F."/>
        </authorList>
    </citation>
    <scope>NUCLEOTIDE SEQUENCE [LARGE SCALE GENOMIC DNA]</scope>
    <source>
        <strain evidence="3 4">YS17T</strain>
    </source>
</reference>
<dbReference type="PROSITE" id="PS00455">
    <property type="entry name" value="AMP_BINDING"/>
    <property type="match status" value="1"/>
</dbReference>
<dbReference type="InterPro" id="IPR000873">
    <property type="entry name" value="AMP-dep_synth/lig_dom"/>
</dbReference>
<dbReference type="Gene3D" id="3.30.300.30">
    <property type="match status" value="1"/>
</dbReference>
<protein>
    <submittedName>
        <fullName evidence="3">Long-chain fatty acid--CoA ligase</fullName>
        <ecNumber evidence="3">6.2.1.3</ecNumber>
    </submittedName>
</protein>
<sequence length="546" mass="58828">MKPWVDLYDVPGEVEIPDEPVFAAMDRAVERWPERVAVDFLGAATTYAELGERIARGAAALRELGVGPGDRVSIAVPNSTSHVVAFYAVVSLGAIAVEHNPTYTEAELHHQLTVSGSTVVMAWQHIAERVVAAARGTDVREVVCVDIAKDLPLRSRLALKLPLPPARRMRAKLTAPRPAGTLDWHDLAESAGRISERPAVAATDPALFLYTGGTTGTPKAAILTHRNLVANVRQGAAWASFTEGTETVYGALPFFHAFGLTFCLTLPAHIGATVVAFPQFDTAMVMDALKRRPATFLPGVAPMFSRLLDQADADGATDRLRSIRLGFAGAMPISTEVVDRWEAATGGLLIEGYGMTECSPIALGNPVSSLRRPGTLGLPFPNTEIKVDGEDGHGELLIRGPQVFAGYWQLPEETAAQLQPDGWLRTGDIVDLGEDHWVTLADRIKELILVGGFNVYPSQVEDVLRGMSAIEDVAVVGLPNGSDELVAAAVVVREGHTPPDLDAVRAHAEQTLPRYALPRHIVVVEELPRSQLGKVMRRLVRDELLG</sequence>
<accession>A0A3N6X6K6</accession>
<proteinExistence type="predicted"/>
<dbReference type="GO" id="GO:0004467">
    <property type="term" value="F:long-chain fatty acid-CoA ligase activity"/>
    <property type="evidence" value="ECO:0007669"/>
    <property type="project" value="UniProtKB-EC"/>
</dbReference>
<feature type="domain" description="AMP-dependent synthetase/ligase" evidence="1">
    <location>
        <begin position="26"/>
        <end position="408"/>
    </location>
</feature>
<dbReference type="InterPro" id="IPR020845">
    <property type="entry name" value="AMP-binding_CS"/>
</dbReference>
<evidence type="ECO:0000313" key="3">
    <source>
        <dbReference type="EMBL" id="RQN09263.1"/>
    </source>
</evidence>
<dbReference type="RefSeq" id="WP_124235721.1">
    <property type="nucleotide sequence ID" value="NZ_JBHUFI010000009.1"/>
</dbReference>
<gene>
    <name evidence="3" type="ORF">EHW97_03150</name>
</gene>
<dbReference type="InterPro" id="IPR025110">
    <property type="entry name" value="AMP-bd_C"/>
</dbReference>
<dbReference type="EC" id="6.2.1.3" evidence="3"/>
<comment type="caution">
    <text evidence="3">The sequence shown here is derived from an EMBL/GenBank/DDBJ whole genome shotgun (WGS) entry which is preliminary data.</text>
</comment>
<evidence type="ECO:0000259" key="2">
    <source>
        <dbReference type="Pfam" id="PF13193"/>
    </source>
</evidence>
<dbReference type="InterPro" id="IPR050237">
    <property type="entry name" value="ATP-dep_AMP-bd_enzyme"/>
</dbReference>
<dbReference type="OrthoDB" id="9803968at2"/>
<dbReference type="AlphaFoldDB" id="A0A3N6X6K6"/>